<evidence type="ECO:0000256" key="14">
    <source>
        <dbReference type="ARBA" id="ARBA00047402"/>
    </source>
</evidence>
<organism evidence="18 19">
    <name type="scientific">Acropora cervicornis</name>
    <name type="common">Staghorn coral</name>
    <dbReference type="NCBI Taxonomy" id="6130"/>
    <lineage>
        <taxon>Eukaryota</taxon>
        <taxon>Metazoa</taxon>
        <taxon>Cnidaria</taxon>
        <taxon>Anthozoa</taxon>
        <taxon>Hexacorallia</taxon>
        <taxon>Scleractinia</taxon>
        <taxon>Astrocoeniina</taxon>
        <taxon>Acroporidae</taxon>
        <taxon>Acropora</taxon>
    </lineage>
</organism>
<comment type="catalytic activity">
    <reaction evidence="15">
        <text>N-terminal L-methionyl-L-glutaminyl-[protein] + acetyl-CoA = N-terminal N(alpha)-acetyl-L-methionyl-L-glutaminyl-[protein] + CoA + H(+)</text>
        <dbReference type="Rhea" id="RHEA:50492"/>
        <dbReference type="Rhea" id="RHEA-COMP:12698"/>
        <dbReference type="Rhea" id="RHEA-COMP:12699"/>
        <dbReference type="ChEBI" id="CHEBI:15378"/>
        <dbReference type="ChEBI" id="CHEBI:57287"/>
        <dbReference type="ChEBI" id="CHEBI:57288"/>
        <dbReference type="ChEBI" id="CHEBI:133361"/>
        <dbReference type="ChEBI" id="CHEBI:133362"/>
        <dbReference type="EC" id="2.3.1.254"/>
    </reaction>
</comment>
<dbReference type="PROSITE" id="PS51186">
    <property type="entry name" value="GNAT"/>
    <property type="match status" value="1"/>
</dbReference>
<gene>
    <name evidence="18" type="ORF">P5673_027377</name>
</gene>
<evidence type="ECO:0000259" key="17">
    <source>
        <dbReference type="PROSITE" id="PS51186"/>
    </source>
</evidence>
<dbReference type="Proteomes" id="UP001249851">
    <property type="component" value="Unassembled WGS sequence"/>
</dbReference>
<dbReference type="AlphaFoldDB" id="A0AAD9UVS4"/>
<evidence type="ECO:0000313" key="19">
    <source>
        <dbReference type="Proteomes" id="UP001249851"/>
    </source>
</evidence>
<evidence type="ECO:0000256" key="9">
    <source>
        <dbReference type="ARBA" id="ARBA00042702"/>
    </source>
</evidence>
<evidence type="ECO:0000256" key="8">
    <source>
        <dbReference type="ARBA" id="ARBA00042295"/>
    </source>
</evidence>
<comment type="catalytic activity">
    <reaction evidence="16">
        <text>N-terminal L-methionyl-L-glutamyl-[protein] + acetyl-CoA = N-terminal N(alpha)-acetyl-L-methionyl-L-glutamyl-[protein] + CoA + H(+)</text>
        <dbReference type="Rhea" id="RHEA:50488"/>
        <dbReference type="Rhea" id="RHEA-COMP:12696"/>
        <dbReference type="Rhea" id="RHEA-COMP:12697"/>
        <dbReference type="ChEBI" id="CHEBI:15378"/>
        <dbReference type="ChEBI" id="CHEBI:57287"/>
        <dbReference type="ChEBI" id="CHEBI:57288"/>
        <dbReference type="ChEBI" id="CHEBI:133359"/>
        <dbReference type="ChEBI" id="CHEBI:133360"/>
        <dbReference type="EC" id="2.3.1.254"/>
    </reaction>
</comment>
<reference evidence="18" key="2">
    <citation type="journal article" date="2023" name="Science">
        <title>Genomic signatures of disease resistance in endangered staghorn corals.</title>
        <authorList>
            <person name="Vollmer S.V."/>
            <person name="Selwyn J.D."/>
            <person name="Despard B.A."/>
            <person name="Roesel C.L."/>
        </authorList>
    </citation>
    <scope>NUCLEOTIDE SEQUENCE</scope>
    <source>
        <strain evidence="18">K2</strain>
    </source>
</reference>
<comment type="function">
    <text evidence="12">Catalytic subunit of the NatB complex which catalyzes acetylation of the N-terminal methionine residues of peptides beginning with Met-Asp, Met-Glu, Met-Asn and Met-Gln. Proteins with cell cycle functions are overrepresented in the pool of NatB substrates. Required for maintaining the structure and function of actomyosin fibers and for proper cellular migration.</text>
</comment>
<evidence type="ECO:0000256" key="2">
    <source>
        <dbReference type="ARBA" id="ARBA00023315"/>
    </source>
</evidence>
<evidence type="ECO:0000256" key="10">
    <source>
        <dbReference type="ARBA" id="ARBA00042723"/>
    </source>
</evidence>
<dbReference type="PANTHER" id="PTHR45910:SF1">
    <property type="entry name" value="N-ALPHA-ACETYLTRANSFERASE 20"/>
    <property type="match status" value="1"/>
</dbReference>
<dbReference type="GO" id="GO:0031416">
    <property type="term" value="C:NatB complex"/>
    <property type="evidence" value="ECO:0007669"/>
    <property type="project" value="TreeGrafter"/>
</dbReference>
<reference evidence="18" key="1">
    <citation type="journal article" date="2023" name="G3 (Bethesda)">
        <title>Whole genome assembly and annotation of the endangered Caribbean coral Acropora cervicornis.</title>
        <authorList>
            <person name="Selwyn J.D."/>
            <person name="Vollmer S.V."/>
        </authorList>
    </citation>
    <scope>NUCLEOTIDE SEQUENCE</scope>
    <source>
        <strain evidence="18">K2</strain>
    </source>
</reference>
<comment type="catalytic activity">
    <reaction evidence="13">
        <text>N-terminal L-methionyl-L-aspartyl-[protein] + acetyl-CoA = N-terminal N(alpha)-acetyl-L-methionyl-L-aspartyl-[protein] + CoA + H(+)</text>
        <dbReference type="Rhea" id="RHEA:50480"/>
        <dbReference type="Rhea" id="RHEA-COMP:12692"/>
        <dbReference type="Rhea" id="RHEA-COMP:12693"/>
        <dbReference type="ChEBI" id="CHEBI:15378"/>
        <dbReference type="ChEBI" id="CHEBI:57287"/>
        <dbReference type="ChEBI" id="CHEBI:57288"/>
        <dbReference type="ChEBI" id="CHEBI:133045"/>
        <dbReference type="ChEBI" id="CHEBI:133063"/>
        <dbReference type="EC" id="2.3.1.254"/>
    </reaction>
</comment>
<proteinExistence type="inferred from homology"/>
<dbReference type="PANTHER" id="PTHR45910">
    <property type="entry name" value="N-ALPHA-ACETYLTRANSFERASE 20"/>
    <property type="match status" value="1"/>
</dbReference>
<comment type="similarity">
    <text evidence="3">Belongs to the acetyltransferase family. ARD1 subfamily.</text>
</comment>
<evidence type="ECO:0000256" key="5">
    <source>
        <dbReference type="ARBA" id="ARBA00039120"/>
    </source>
</evidence>
<comment type="caution">
    <text evidence="18">The sequence shown here is derived from an EMBL/GenBank/DDBJ whole genome shotgun (WGS) entry which is preliminary data.</text>
</comment>
<comment type="catalytic activity">
    <reaction evidence="14">
        <text>N-terminal L-methionyl-L-asparaginyl-[protein] + acetyl-CoA = N-terminal N(alpha)-acetyl-L-methionyl-L-asparaginyl-[protein] + CoA + H(+)</text>
        <dbReference type="Rhea" id="RHEA:50484"/>
        <dbReference type="Rhea" id="RHEA-COMP:12694"/>
        <dbReference type="Rhea" id="RHEA-COMP:12695"/>
        <dbReference type="ChEBI" id="CHEBI:15378"/>
        <dbReference type="ChEBI" id="CHEBI:57287"/>
        <dbReference type="ChEBI" id="CHEBI:57288"/>
        <dbReference type="ChEBI" id="CHEBI:133356"/>
        <dbReference type="ChEBI" id="CHEBI:133358"/>
        <dbReference type="EC" id="2.3.1.254"/>
    </reaction>
</comment>
<evidence type="ECO:0000256" key="1">
    <source>
        <dbReference type="ARBA" id="ARBA00022679"/>
    </source>
</evidence>
<protein>
    <recommendedName>
        <fullName evidence="6">N-alpha-acetyltransferase 20</fullName>
        <ecNumber evidence="5">2.3.1.254</ecNumber>
    </recommendedName>
    <alternativeName>
        <fullName evidence="10">Methionine N-acetyltransferase</fullName>
    </alternativeName>
    <alternativeName>
        <fullName evidence="7">N-acetyltransferase 5</fullName>
    </alternativeName>
    <alternativeName>
        <fullName evidence="11">N-terminal acetyltransferase B complex catalytic subunit NAA20</fullName>
    </alternativeName>
    <alternativeName>
        <fullName evidence="9">N-terminal acetyltransferase B complex catalytic subunit NAT5</fullName>
    </alternativeName>
    <alternativeName>
        <fullName evidence="8">NatB catalytic subunit</fullName>
    </alternativeName>
</protein>
<dbReference type="InterPro" id="IPR016181">
    <property type="entry name" value="Acyl_CoA_acyltransferase"/>
</dbReference>
<comment type="subunit">
    <text evidence="4">Component of the N-terminal acetyltransferase B (NatB) complex which is composed of NAA20 and NAA25.</text>
</comment>
<evidence type="ECO:0000256" key="7">
    <source>
        <dbReference type="ARBA" id="ARBA00041220"/>
    </source>
</evidence>
<evidence type="ECO:0000313" key="18">
    <source>
        <dbReference type="EMBL" id="KAK2551763.1"/>
    </source>
</evidence>
<sequence>MGKTPPYQGIVQPTCSAGLYEEVVTARPVLGNSTDLKGQFQGYGLAFYLQYLAHWPEYFQVIESPTGQIMGYIMGKAEGNMQQEEWHGHVTAVTVAPEYRRLGIAAKLMSILEEISENEDVWMPYGSLSSQPGASNVTQAALRLTTL</sequence>
<dbReference type="GO" id="GO:0120518">
    <property type="term" value="F:protein N-terminal-methionine acetyltransferase activity"/>
    <property type="evidence" value="ECO:0007669"/>
    <property type="project" value="UniProtKB-EC"/>
</dbReference>
<keyword evidence="19" id="KW-1185">Reference proteome</keyword>
<dbReference type="InterPro" id="IPR051646">
    <property type="entry name" value="NatB_acetyltransferase_subunit"/>
</dbReference>
<dbReference type="CDD" id="cd04301">
    <property type="entry name" value="NAT_SF"/>
    <property type="match status" value="1"/>
</dbReference>
<evidence type="ECO:0000256" key="6">
    <source>
        <dbReference type="ARBA" id="ARBA00039529"/>
    </source>
</evidence>
<feature type="domain" description="N-acetyltransferase" evidence="17">
    <location>
        <begin position="21"/>
        <end position="147"/>
    </location>
</feature>
<dbReference type="Pfam" id="PF00583">
    <property type="entry name" value="Acetyltransf_1"/>
    <property type="match status" value="1"/>
</dbReference>
<evidence type="ECO:0000256" key="16">
    <source>
        <dbReference type="ARBA" id="ARBA00048890"/>
    </source>
</evidence>
<evidence type="ECO:0000256" key="13">
    <source>
        <dbReference type="ARBA" id="ARBA00047385"/>
    </source>
</evidence>
<evidence type="ECO:0000256" key="4">
    <source>
        <dbReference type="ARBA" id="ARBA00038748"/>
    </source>
</evidence>
<dbReference type="SUPFAM" id="SSF55729">
    <property type="entry name" value="Acyl-CoA N-acyltransferases (Nat)"/>
    <property type="match status" value="1"/>
</dbReference>
<keyword evidence="2" id="KW-0012">Acyltransferase</keyword>
<evidence type="ECO:0000256" key="11">
    <source>
        <dbReference type="ARBA" id="ARBA00042743"/>
    </source>
</evidence>
<keyword evidence="1" id="KW-0808">Transferase</keyword>
<dbReference type="Gene3D" id="3.40.630.30">
    <property type="match status" value="1"/>
</dbReference>
<evidence type="ECO:0000256" key="15">
    <source>
        <dbReference type="ARBA" id="ARBA00048177"/>
    </source>
</evidence>
<evidence type="ECO:0000256" key="12">
    <source>
        <dbReference type="ARBA" id="ARBA00046112"/>
    </source>
</evidence>
<dbReference type="InterPro" id="IPR000182">
    <property type="entry name" value="GNAT_dom"/>
</dbReference>
<evidence type="ECO:0000256" key="3">
    <source>
        <dbReference type="ARBA" id="ARBA00025786"/>
    </source>
</evidence>
<dbReference type="EMBL" id="JARQWQ010000094">
    <property type="protein sequence ID" value="KAK2551763.1"/>
    <property type="molecule type" value="Genomic_DNA"/>
</dbReference>
<name>A0AAD9UVS4_ACRCE</name>
<dbReference type="EC" id="2.3.1.254" evidence="5"/>
<accession>A0AAD9UVS4</accession>